<keyword evidence="2" id="KW-0040">ANK repeat</keyword>
<dbReference type="AlphaFoldDB" id="A0A507FLZ5"/>
<proteinExistence type="predicted"/>
<accession>A0A507FLZ5</accession>
<dbReference type="PANTHER" id="PTHR24198:SF194">
    <property type="entry name" value="INVERSIN-A"/>
    <property type="match status" value="1"/>
</dbReference>
<dbReference type="InterPro" id="IPR002110">
    <property type="entry name" value="Ankyrin_rpt"/>
</dbReference>
<dbReference type="EMBL" id="QEAP01000050">
    <property type="protein sequence ID" value="TPX76336.1"/>
    <property type="molecule type" value="Genomic_DNA"/>
</dbReference>
<dbReference type="SUPFAM" id="SSF48403">
    <property type="entry name" value="Ankyrin repeat"/>
    <property type="match status" value="1"/>
</dbReference>
<evidence type="ECO:0008006" key="5">
    <source>
        <dbReference type="Google" id="ProtNLM"/>
    </source>
</evidence>
<dbReference type="OrthoDB" id="2152548at2759"/>
<keyword evidence="1" id="KW-0677">Repeat</keyword>
<evidence type="ECO:0000313" key="3">
    <source>
        <dbReference type="EMBL" id="TPX76336.1"/>
    </source>
</evidence>
<dbReference type="Gene3D" id="1.25.40.20">
    <property type="entry name" value="Ankyrin repeat-containing domain"/>
    <property type="match status" value="3"/>
</dbReference>
<sequence>MRNLPVELAQKILVQTAVDADSLKQVGLVSRFYAALVFAQVRFAHAHVVHQMDLLCLDRADDGAPAASTALTSNWAALPISYKTVLVSMHCTLRIILDPAPSAATLSAAESLTVVHEIHTYFDFLHFNETAPALFLILCEMGHADAVLYLMQAANTNAENARLSESAVEDPQADTGKSEVPYRLDYSAGLGLCSEQGHTSLVEQLLKQPDVDPTQNESYCLRMASENGHEQVVALLVQDARADANAVDNAAIRFAARSGHARIVQILLRDTRCDARALNSYALVWASRKGHCDTVRVLINANSVNVSADDDAAFRAACEYGHVHVAQFLLQTGAVDPSADMDYAIKWACRNGHEQVVRLLLGDPRVDPTADFNYPIRWAAEKGNMPVIKLLAHDSRISFQALPVAVRWASRAQQTHIVNYLVDTFGLYDLLE</sequence>
<dbReference type="InterPro" id="IPR036770">
    <property type="entry name" value="Ankyrin_rpt-contain_sf"/>
</dbReference>
<dbReference type="SMART" id="SM00248">
    <property type="entry name" value="ANK"/>
    <property type="match status" value="7"/>
</dbReference>
<name>A0A507FLZ5_9FUNG</name>
<reference evidence="3 4" key="1">
    <citation type="journal article" date="2019" name="Sci. Rep.">
        <title>Comparative genomics of chytrid fungi reveal insights into the obligate biotrophic and pathogenic lifestyle of Synchytrium endobioticum.</title>
        <authorList>
            <person name="van de Vossenberg B.T.L.H."/>
            <person name="Warris S."/>
            <person name="Nguyen H.D.T."/>
            <person name="van Gent-Pelzer M.P.E."/>
            <person name="Joly D.L."/>
            <person name="van de Geest H.C."/>
            <person name="Bonants P.J.M."/>
            <person name="Smith D.S."/>
            <person name="Levesque C.A."/>
            <person name="van der Lee T.A.J."/>
        </authorList>
    </citation>
    <scope>NUCLEOTIDE SEQUENCE [LARGE SCALE GENOMIC DNA]</scope>
    <source>
        <strain evidence="3 4">CBS 675.73</strain>
    </source>
</reference>
<dbReference type="PANTHER" id="PTHR24198">
    <property type="entry name" value="ANKYRIN REPEAT AND PROTEIN KINASE DOMAIN-CONTAINING PROTEIN"/>
    <property type="match status" value="1"/>
</dbReference>
<organism evidence="3 4">
    <name type="scientific">Chytriomyces confervae</name>
    <dbReference type="NCBI Taxonomy" id="246404"/>
    <lineage>
        <taxon>Eukaryota</taxon>
        <taxon>Fungi</taxon>
        <taxon>Fungi incertae sedis</taxon>
        <taxon>Chytridiomycota</taxon>
        <taxon>Chytridiomycota incertae sedis</taxon>
        <taxon>Chytridiomycetes</taxon>
        <taxon>Chytridiales</taxon>
        <taxon>Chytriomycetaceae</taxon>
        <taxon>Chytriomyces</taxon>
    </lineage>
</organism>
<evidence type="ECO:0000256" key="2">
    <source>
        <dbReference type="ARBA" id="ARBA00023043"/>
    </source>
</evidence>
<comment type="caution">
    <text evidence="3">The sequence shown here is derived from an EMBL/GenBank/DDBJ whole genome shotgun (WGS) entry which is preliminary data.</text>
</comment>
<dbReference type="Proteomes" id="UP000320333">
    <property type="component" value="Unassembled WGS sequence"/>
</dbReference>
<dbReference type="Pfam" id="PF12796">
    <property type="entry name" value="Ank_2"/>
    <property type="match status" value="2"/>
</dbReference>
<keyword evidence="4" id="KW-1185">Reference proteome</keyword>
<protein>
    <recommendedName>
        <fullName evidence="5">F-box domain-containing protein</fullName>
    </recommendedName>
</protein>
<gene>
    <name evidence="3" type="ORF">CcCBS67573_g02400</name>
</gene>
<evidence type="ECO:0000313" key="4">
    <source>
        <dbReference type="Proteomes" id="UP000320333"/>
    </source>
</evidence>
<evidence type="ECO:0000256" key="1">
    <source>
        <dbReference type="ARBA" id="ARBA00022737"/>
    </source>
</evidence>